<dbReference type="InterPro" id="IPR050169">
    <property type="entry name" value="Krueppel_C2H2_ZnF"/>
</dbReference>
<proteinExistence type="predicted"/>
<name>A0A452U038_URSMA</name>
<dbReference type="GO" id="GO:0006355">
    <property type="term" value="P:regulation of DNA-templated transcription"/>
    <property type="evidence" value="ECO:0007669"/>
    <property type="project" value="InterPro"/>
</dbReference>
<organism evidence="2">
    <name type="scientific">Ursus maritimus</name>
    <name type="common">Polar bear</name>
    <name type="synonym">Thalarctos maritimus</name>
    <dbReference type="NCBI Taxonomy" id="29073"/>
    <lineage>
        <taxon>Eukaryota</taxon>
        <taxon>Metazoa</taxon>
        <taxon>Chordata</taxon>
        <taxon>Craniata</taxon>
        <taxon>Vertebrata</taxon>
        <taxon>Euteleostomi</taxon>
        <taxon>Mammalia</taxon>
        <taxon>Eutheria</taxon>
        <taxon>Laurasiatheria</taxon>
        <taxon>Carnivora</taxon>
        <taxon>Caniformia</taxon>
        <taxon>Ursidae</taxon>
        <taxon>Ursus</taxon>
    </lineage>
</organism>
<dbReference type="CDD" id="cd07765">
    <property type="entry name" value="KRAB_A-box"/>
    <property type="match status" value="1"/>
</dbReference>
<dbReference type="InterPro" id="IPR036051">
    <property type="entry name" value="KRAB_dom_sf"/>
</dbReference>
<dbReference type="InterPro" id="IPR001909">
    <property type="entry name" value="KRAB"/>
</dbReference>
<dbReference type="Gene3D" id="6.10.140.140">
    <property type="match status" value="1"/>
</dbReference>
<dbReference type="SMART" id="SM00349">
    <property type="entry name" value="KRAB"/>
    <property type="match status" value="1"/>
</dbReference>
<dbReference type="SUPFAM" id="SSF109640">
    <property type="entry name" value="KRAB domain (Kruppel-associated box)"/>
    <property type="match status" value="1"/>
</dbReference>
<evidence type="ECO:0000313" key="2">
    <source>
        <dbReference type="Ensembl" id="ENSUMAP00000014071"/>
    </source>
</evidence>
<sequence length="89" mass="10487">MDLFSLTHIKQDLSLQESLTLEDVAVGFTWEEWQLLAPTQKELYQDVMLENYRNLVSVGEDKWEVTSRKPVWIEQSAQKGKLLEMKLME</sequence>
<dbReference type="GeneTree" id="ENSGT00940000164046"/>
<evidence type="ECO:0000259" key="1">
    <source>
        <dbReference type="PROSITE" id="PS50805"/>
    </source>
</evidence>
<reference evidence="2" key="1">
    <citation type="submission" date="2019-03" db="UniProtKB">
        <authorList>
            <consortium name="Ensembl"/>
        </authorList>
    </citation>
    <scope>IDENTIFICATION</scope>
</reference>
<gene>
    <name evidence="2" type="primary">ZNF649</name>
</gene>
<feature type="domain" description="KRAB" evidence="1">
    <location>
        <begin position="19"/>
        <end position="89"/>
    </location>
</feature>
<dbReference type="PROSITE" id="PS50805">
    <property type="entry name" value="KRAB"/>
    <property type="match status" value="1"/>
</dbReference>
<accession>A0A452U038</accession>
<dbReference type="AlphaFoldDB" id="A0A452U038"/>
<protein>
    <submittedName>
        <fullName evidence="2">Zinc finger protein 649</fullName>
    </submittedName>
</protein>
<dbReference type="PANTHER" id="PTHR23232">
    <property type="entry name" value="KRAB DOMAIN C2H2 ZINC FINGER"/>
    <property type="match status" value="1"/>
</dbReference>
<dbReference type="Pfam" id="PF01352">
    <property type="entry name" value="KRAB"/>
    <property type="match status" value="1"/>
</dbReference>
<dbReference type="PANTHER" id="PTHR23232:SF161">
    <property type="entry name" value="KRAB DOMAIN-CONTAINING PROTEIN"/>
    <property type="match status" value="1"/>
</dbReference>
<dbReference type="Ensembl" id="ENSUMAT00000016693.1">
    <property type="protein sequence ID" value="ENSUMAP00000014071.1"/>
    <property type="gene ID" value="ENSUMAG00000010358.1"/>
</dbReference>